<dbReference type="AlphaFoldDB" id="A0A2N9GHM9"/>
<evidence type="ECO:0000313" key="3">
    <source>
        <dbReference type="EMBL" id="SPC99531.1"/>
    </source>
</evidence>
<protein>
    <submittedName>
        <fullName evidence="2">Uncharacterized protein</fullName>
    </submittedName>
</protein>
<accession>A0A2N9GHM9</accession>
<keyword evidence="1" id="KW-0732">Signal</keyword>
<dbReference type="EMBL" id="OIVN01001986">
    <property type="protein sequence ID" value="SPC99531.1"/>
    <property type="molecule type" value="Genomic_DNA"/>
</dbReference>
<evidence type="ECO:0000313" key="2">
    <source>
        <dbReference type="EMBL" id="SPC98919.1"/>
    </source>
</evidence>
<sequence>MGVVQVCIVVIFLSAFLVSGLVVPDVSEVEYHNMDKILIRRLGARHRRSGCTRGGGIWCVWWGWPGLRF</sequence>
<evidence type="ECO:0000256" key="1">
    <source>
        <dbReference type="SAM" id="SignalP"/>
    </source>
</evidence>
<proteinExistence type="predicted"/>
<feature type="chain" id="PRO_5015084637" evidence="1">
    <location>
        <begin position="21"/>
        <end position="69"/>
    </location>
</feature>
<name>A0A2N9GHM9_FAGSY</name>
<gene>
    <name evidence="2" type="ORF">FSB_LOCUS26801</name>
    <name evidence="3" type="ORF">FSB_LOCUS27413</name>
</gene>
<feature type="signal peptide" evidence="1">
    <location>
        <begin position="1"/>
        <end position="20"/>
    </location>
</feature>
<organism evidence="2">
    <name type="scientific">Fagus sylvatica</name>
    <name type="common">Beechnut</name>
    <dbReference type="NCBI Taxonomy" id="28930"/>
    <lineage>
        <taxon>Eukaryota</taxon>
        <taxon>Viridiplantae</taxon>
        <taxon>Streptophyta</taxon>
        <taxon>Embryophyta</taxon>
        <taxon>Tracheophyta</taxon>
        <taxon>Spermatophyta</taxon>
        <taxon>Magnoliopsida</taxon>
        <taxon>eudicotyledons</taxon>
        <taxon>Gunneridae</taxon>
        <taxon>Pentapetalae</taxon>
        <taxon>rosids</taxon>
        <taxon>fabids</taxon>
        <taxon>Fagales</taxon>
        <taxon>Fagaceae</taxon>
        <taxon>Fagus</taxon>
    </lineage>
</organism>
<reference evidence="2" key="1">
    <citation type="submission" date="2018-02" db="EMBL/GenBank/DDBJ databases">
        <authorList>
            <person name="Cohen D.B."/>
            <person name="Kent A.D."/>
        </authorList>
    </citation>
    <scope>NUCLEOTIDE SEQUENCE</scope>
</reference>
<dbReference type="EMBL" id="OIVN01001918">
    <property type="protein sequence ID" value="SPC98919.1"/>
    <property type="molecule type" value="Genomic_DNA"/>
</dbReference>